<sequence>NEENSDNKNEQSDNNEIIDNTCQLQQINGKKKKPNQLNGTPATTEDGNLLVSRSLSYSNGDRNNDFVSESSRIPISKRVMIRKTSKNIELGGNRKLSIPLKSRQVKLYRNLSSKSKLFATTFRRVPDSSSGSVPSSDSELESHYMNGNSAIQFYKYPLRSRSGRLSISRRLECAAVSKRKVSLRSSDARISEDIDSRKKIRFDEDSYSSEEEILCSGQVFTCSPITPIITHAQKSDAQKSDANIDNLQVSPIPKPINGKNVDKQVSNSIPQNTISSPTNVNVNMNGSQELAQKPSNDSNLGTTTANDASSSSKRQTDHHYSIQNSKTSIATSTNQCVNINVNTQSSESLQLIAPKP</sequence>
<dbReference type="EMBL" id="CAJVQC010098732">
    <property type="protein sequence ID" value="CAG8830214.1"/>
    <property type="molecule type" value="Genomic_DNA"/>
</dbReference>
<feature type="non-terminal residue" evidence="1">
    <location>
        <position position="356"/>
    </location>
</feature>
<evidence type="ECO:0000313" key="2">
    <source>
        <dbReference type="Proteomes" id="UP000789920"/>
    </source>
</evidence>
<reference evidence="1" key="1">
    <citation type="submission" date="2021-06" db="EMBL/GenBank/DDBJ databases">
        <authorList>
            <person name="Kallberg Y."/>
            <person name="Tangrot J."/>
            <person name="Rosling A."/>
        </authorList>
    </citation>
    <scope>NUCLEOTIDE SEQUENCE</scope>
    <source>
        <strain evidence="1">MA461A</strain>
    </source>
</reference>
<name>A0ACA9S777_9GLOM</name>
<keyword evidence="2" id="KW-1185">Reference proteome</keyword>
<protein>
    <submittedName>
        <fullName evidence="1">31893_t:CDS:1</fullName>
    </submittedName>
</protein>
<organism evidence="1 2">
    <name type="scientific">Racocetra persica</name>
    <dbReference type="NCBI Taxonomy" id="160502"/>
    <lineage>
        <taxon>Eukaryota</taxon>
        <taxon>Fungi</taxon>
        <taxon>Fungi incertae sedis</taxon>
        <taxon>Mucoromycota</taxon>
        <taxon>Glomeromycotina</taxon>
        <taxon>Glomeromycetes</taxon>
        <taxon>Diversisporales</taxon>
        <taxon>Gigasporaceae</taxon>
        <taxon>Racocetra</taxon>
    </lineage>
</organism>
<accession>A0ACA9S777</accession>
<dbReference type="Proteomes" id="UP000789920">
    <property type="component" value="Unassembled WGS sequence"/>
</dbReference>
<proteinExistence type="predicted"/>
<feature type="non-terminal residue" evidence="1">
    <location>
        <position position="1"/>
    </location>
</feature>
<gene>
    <name evidence="1" type="ORF">RPERSI_LOCUS27734</name>
</gene>
<comment type="caution">
    <text evidence="1">The sequence shown here is derived from an EMBL/GenBank/DDBJ whole genome shotgun (WGS) entry which is preliminary data.</text>
</comment>
<evidence type="ECO:0000313" key="1">
    <source>
        <dbReference type="EMBL" id="CAG8830214.1"/>
    </source>
</evidence>